<name>A0ABR3BXW7_9PEZI</name>
<accession>A0ABR3BXW7</accession>
<reference evidence="2 3" key="1">
    <citation type="submission" date="2024-02" db="EMBL/GenBank/DDBJ databases">
        <title>De novo assembly and annotation of 12 fungi associated with fruit tree decline syndrome in Ontario, Canada.</title>
        <authorList>
            <person name="Sulman M."/>
            <person name="Ellouze W."/>
            <person name="Ilyukhin E."/>
        </authorList>
    </citation>
    <scope>NUCLEOTIDE SEQUENCE [LARGE SCALE GENOMIC DNA]</scope>
    <source>
        <strain evidence="2 3">FDS-637</strain>
    </source>
</reference>
<evidence type="ECO:0000313" key="2">
    <source>
        <dbReference type="EMBL" id="KAL0253238.1"/>
    </source>
</evidence>
<evidence type="ECO:0000313" key="3">
    <source>
        <dbReference type="Proteomes" id="UP001430584"/>
    </source>
</evidence>
<feature type="region of interest" description="Disordered" evidence="1">
    <location>
        <begin position="1"/>
        <end position="56"/>
    </location>
</feature>
<dbReference type="InterPro" id="IPR032675">
    <property type="entry name" value="LRR_dom_sf"/>
</dbReference>
<dbReference type="SUPFAM" id="SSF52047">
    <property type="entry name" value="RNI-like"/>
    <property type="match status" value="1"/>
</dbReference>
<protein>
    <submittedName>
        <fullName evidence="2">Uncharacterized protein</fullName>
    </submittedName>
</protein>
<keyword evidence="3" id="KW-1185">Reference proteome</keyword>
<dbReference type="Gene3D" id="3.80.10.10">
    <property type="entry name" value="Ribonuclease Inhibitor"/>
    <property type="match status" value="1"/>
</dbReference>
<dbReference type="EMBL" id="JAJVCZ030000012">
    <property type="protein sequence ID" value="KAL0253238.1"/>
    <property type="molecule type" value="Genomic_DNA"/>
</dbReference>
<dbReference type="RefSeq" id="XP_066627882.1">
    <property type="nucleotide sequence ID" value="XM_066781599.1"/>
</dbReference>
<gene>
    <name evidence="2" type="ORF">SLS55_010210</name>
</gene>
<sequence>MVGPGLRGRPRNGRQQQAHGPVTGEASNRITKRTSARGGSAQRSRRPNVQKAYAPPEYPLKESVRFDSIQEWEDGQSKLVNGIKQLNFYSDFPILDEHLNAIVNLGPAFCHSLLDFRAGDAEEGTGGRLSDAAVIRFAKACPNLVHVKFDGATKLTDDALLALFTNCPSLRYICFAGNDKASGSLEGSALDVLRETRTMGKELVKLRLTDHGCINKTLDAAVKALSKSRKKLPIEIGNTDERDGEVNTWLGGKEKYGFQQFGASGPFIQLGGYFGLNL</sequence>
<evidence type="ECO:0000256" key="1">
    <source>
        <dbReference type="SAM" id="MobiDB-lite"/>
    </source>
</evidence>
<dbReference type="Proteomes" id="UP001430584">
    <property type="component" value="Unassembled WGS sequence"/>
</dbReference>
<comment type="caution">
    <text evidence="2">The sequence shown here is derived from an EMBL/GenBank/DDBJ whole genome shotgun (WGS) entry which is preliminary data.</text>
</comment>
<dbReference type="GeneID" id="92014295"/>
<organism evidence="2 3">
    <name type="scientific">Diplodia seriata</name>
    <dbReference type="NCBI Taxonomy" id="420778"/>
    <lineage>
        <taxon>Eukaryota</taxon>
        <taxon>Fungi</taxon>
        <taxon>Dikarya</taxon>
        <taxon>Ascomycota</taxon>
        <taxon>Pezizomycotina</taxon>
        <taxon>Dothideomycetes</taxon>
        <taxon>Dothideomycetes incertae sedis</taxon>
        <taxon>Botryosphaeriales</taxon>
        <taxon>Botryosphaeriaceae</taxon>
        <taxon>Diplodia</taxon>
    </lineage>
</organism>
<proteinExistence type="predicted"/>